<keyword evidence="1" id="KW-0732">Signal</keyword>
<dbReference type="InterPro" id="IPR036249">
    <property type="entry name" value="Thioredoxin-like_sf"/>
</dbReference>
<proteinExistence type="predicted"/>
<feature type="domain" description="Thioredoxin" evidence="5">
    <location>
        <begin position="81"/>
        <end position="273"/>
    </location>
</feature>
<gene>
    <name evidence="6" type="ORF">IAI61_01025</name>
</gene>
<evidence type="ECO:0000256" key="1">
    <source>
        <dbReference type="ARBA" id="ARBA00022729"/>
    </source>
</evidence>
<protein>
    <submittedName>
        <fullName evidence="6">DsbA family protein</fullName>
    </submittedName>
</protein>
<dbReference type="InterPro" id="IPR001853">
    <property type="entry name" value="DSBA-like_thioredoxin_dom"/>
</dbReference>
<dbReference type="CDD" id="cd03023">
    <property type="entry name" value="DsbA_Com1_like"/>
    <property type="match status" value="1"/>
</dbReference>
<dbReference type="Pfam" id="PF01323">
    <property type="entry name" value="DSBA"/>
    <property type="match status" value="1"/>
</dbReference>
<keyword evidence="2" id="KW-0560">Oxidoreductase</keyword>
<dbReference type="PANTHER" id="PTHR13887">
    <property type="entry name" value="GLUTATHIONE S-TRANSFERASE KAPPA"/>
    <property type="match status" value="1"/>
</dbReference>
<dbReference type="Proteomes" id="UP001518989">
    <property type="component" value="Unassembled WGS sequence"/>
</dbReference>
<comment type="caution">
    <text evidence="6">The sequence shown here is derived from an EMBL/GenBank/DDBJ whole genome shotgun (WGS) entry which is preliminary data.</text>
</comment>
<evidence type="ECO:0000259" key="5">
    <source>
        <dbReference type="PROSITE" id="PS51352"/>
    </source>
</evidence>
<dbReference type="PANTHER" id="PTHR13887:SF14">
    <property type="entry name" value="DISULFIDE BOND FORMATION PROTEIN D"/>
    <property type="match status" value="1"/>
</dbReference>
<reference evidence="6 7" key="1">
    <citation type="submission" date="2020-09" db="EMBL/GenBank/DDBJ databases">
        <title>Roseomonas.</title>
        <authorList>
            <person name="Zhu W."/>
        </authorList>
    </citation>
    <scope>NUCLEOTIDE SEQUENCE [LARGE SCALE GENOMIC DNA]</scope>
    <source>
        <strain evidence="6 7">573</strain>
    </source>
</reference>
<dbReference type="InterPro" id="IPR013766">
    <property type="entry name" value="Thioredoxin_domain"/>
</dbReference>
<evidence type="ECO:0000313" key="6">
    <source>
        <dbReference type="EMBL" id="MBO1077594.1"/>
    </source>
</evidence>
<evidence type="ECO:0000313" key="7">
    <source>
        <dbReference type="Proteomes" id="UP001518989"/>
    </source>
</evidence>
<dbReference type="Gene3D" id="3.40.30.10">
    <property type="entry name" value="Glutaredoxin"/>
    <property type="match status" value="1"/>
</dbReference>
<name>A0ABS3KJG2_9PROT</name>
<sequence length="281" mass="29784">MAATGRAGFACCAACPQTVRPLRSSAALPLRPLVRRVLPVLLAALPLAPAHAAALTEAQRQEVVEVLRQALREDPSILRDAVAALQAADRQARDSTRGATIAAQADALLRNPADPVKGNLRGDVTLVEFFDARCGYCKVLHPTMEALLQADPNIRVVMKDLPILGPSSVVASRVLLAAQKQGKYLPLQAALMRLRVEPSEAVLKAEAEKLGLDWARIQRDMNDPAVQQRLEGNLALARALSIEGTPALVIGTTLVPGAVDLPTLQQLVADARRRPAAAGGG</sequence>
<evidence type="ECO:0000256" key="4">
    <source>
        <dbReference type="ARBA" id="ARBA00023284"/>
    </source>
</evidence>
<evidence type="ECO:0000256" key="3">
    <source>
        <dbReference type="ARBA" id="ARBA00023157"/>
    </source>
</evidence>
<accession>A0ABS3KJG2</accession>
<evidence type="ECO:0000256" key="2">
    <source>
        <dbReference type="ARBA" id="ARBA00023002"/>
    </source>
</evidence>
<dbReference type="SUPFAM" id="SSF52833">
    <property type="entry name" value="Thioredoxin-like"/>
    <property type="match status" value="1"/>
</dbReference>
<keyword evidence="4" id="KW-0676">Redox-active center</keyword>
<keyword evidence="7" id="KW-1185">Reference proteome</keyword>
<dbReference type="EMBL" id="JACTNG010000001">
    <property type="protein sequence ID" value="MBO1077594.1"/>
    <property type="molecule type" value="Genomic_DNA"/>
</dbReference>
<organism evidence="6 7">
    <name type="scientific">Roseomonas haemaphysalidis</name>
    <dbReference type="NCBI Taxonomy" id="2768162"/>
    <lineage>
        <taxon>Bacteria</taxon>
        <taxon>Pseudomonadati</taxon>
        <taxon>Pseudomonadota</taxon>
        <taxon>Alphaproteobacteria</taxon>
        <taxon>Acetobacterales</taxon>
        <taxon>Roseomonadaceae</taxon>
        <taxon>Roseomonas</taxon>
    </lineage>
</organism>
<dbReference type="PROSITE" id="PS51352">
    <property type="entry name" value="THIOREDOXIN_2"/>
    <property type="match status" value="1"/>
</dbReference>
<keyword evidence="3" id="KW-1015">Disulfide bond</keyword>